<keyword evidence="2" id="KW-0238">DNA-binding</keyword>
<keyword evidence="1" id="KW-0805">Transcription regulation</keyword>
<evidence type="ECO:0000313" key="6">
    <source>
        <dbReference type="Proteomes" id="UP001500630"/>
    </source>
</evidence>
<dbReference type="Pfam" id="PF20240">
    <property type="entry name" value="DUF6597"/>
    <property type="match status" value="1"/>
</dbReference>
<dbReference type="InterPro" id="IPR018060">
    <property type="entry name" value="HTH_AraC"/>
</dbReference>
<accession>A0ABP6XQE0</accession>
<dbReference type="PANTHER" id="PTHR46796:SF15">
    <property type="entry name" value="BLL1074 PROTEIN"/>
    <property type="match status" value="1"/>
</dbReference>
<gene>
    <name evidence="5" type="ORF">GCM10022419_059640</name>
</gene>
<dbReference type="InterPro" id="IPR046532">
    <property type="entry name" value="DUF6597"/>
</dbReference>
<dbReference type="SUPFAM" id="SSF46689">
    <property type="entry name" value="Homeodomain-like"/>
    <property type="match status" value="1"/>
</dbReference>
<evidence type="ECO:0000259" key="4">
    <source>
        <dbReference type="PROSITE" id="PS01124"/>
    </source>
</evidence>
<keyword evidence="3" id="KW-0804">Transcription</keyword>
<sequence length="275" mass="30289">MGRLPVGEPGVFDALPTAWLRRYVHRYTAFTEPAARAAVRRQVPRTEIVMIFSWGDAFLMSDPRTANGGTVLRSFVAGLHDSYVLVSNTGGSHGIQVDLTPVGARMLLGVPMYEVANRTIGLEEVAGRWSATAVARLAEAPGWSSRFAILDEILAARIRAAGPVDPRVRRAWARLRGSQGRLAIASLAEDVGWSHRHLLARFKEEVGLPPKAVARILRFQRAFDYVRRDSGTPWAEVAQLCGYYDQAHMLREFRGFAGAPPARLALAKPAEIRHG</sequence>
<evidence type="ECO:0000256" key="2">
    <source>
        <dbReference type="ARBA" id="ARBA00023125"/>
    </source>
</evidence>
<dbReference type="PROSITE" id="PS01124">
    <property type="entry name" value="HTH_ARAC_FAMILY_2"/>
    <property type="match status" value="1"/>
</dbReference>
<feature type="domain" description="HTH araC/xylS-type" evidence="4">
    <location>
        <begin position="169"/>
        <end position="267"/>
    </location>
</feature>
<protein>
    <submittedName>
        <fullName evidence="5">AraC family transcriptional regulator</fullName>
    </submittedName>
</protein>
<dbReference type="Pfam" id="PF12833">
    <property type="entry name" value="HTH_18"/>
    <property type="match status" value="1"/>
</dbReference>
<keyword evidence="6" id="KW-1185">Reference proteome</keyword>
<evidence type="ECO:0000256" key="3">
    <source>
        <dbReference type="ARBA" id="ARBA00023163"/>
    </source>
</evidence>
<reference evidence="6" key="1">
    <citation type="journal article" date="2019" name="Int. J. Syst. Evol. Microbiol.">
        <title>The Global Catalogue of Microorganisms (GCM) 10K type strain sequencing project: providing services to taxonomists for standard genome sequencing and annotation.</title>
        <authorList>
            <consortium name="The Broad Institute Genomics Platform"/>
            <consortium name="The Broad Institute Genome Sequencing Center for Infectious Disease"/>
            <person name="Wu L."/>
            <person name="Ma J."/>
        </authorList>
    </citation>
    <scope>NUCLEOTIDE SEQUENCE [LARGE SCALE GENOMIC DNA]</scope>
    <source>
        <strain evidence="6">JCM 17326</strain>
    </source>
</reference>
<dbReference type="Proteomes" id="UP001500630">
    <property type="component" value="Unassembled WGS sequence"/>
</dbReference>
<name>A0ABP6XQE0_9ACTN</name>
<dbReference type="PANTHER" id="PTHR46796">
    <property type="entry name" value="HTH-TYPE TRANSCRIPTIONAL ACTIVATOR RHAS-RELATED"/>
    <property type="match status" value="1"/>
</dbReference>
<evidence type="ECO:0000313" key="5">
    <source>
        <dbReference type="EMBL" id="GAA3570857.1"/>
    </source>
</evidence>
<dbReference type="InterPro" id="IPR050204">
    <property type="entry name" value="AraC_XylS_family_regulators"/>
</dbReference>
<evidence type="ECO:0000256" key="1">
    <source>
        <dbReference type="ARBA" id="ARBA00023015"/>
    </source>
</evidence>
<dbReference type="RefSeq" id="WP_345566801.1">
    <property type="nucleotide sequence ID" value="NZ_BAABDQ010000013.1"/>
</dbReference>
<comment type="caution">
    <text evidence="5">The sequence shown here is derived from an EMBL/GenBank/DDBJ whole genome shotgun (WGS) entry which is preliminary data.</text>
</comment>
<dbReference type="InterPro" id="IPR009057">
    <property type="entry name" value="Homeodomain-like_sf"/>
</dbReference>
<organism evidence="5 6">
    <name type="scientific">Nonomuraea rosea</name>
    <dbReference type="NCBI Taxonomy" id="638574"/>
    <lineage>
        <taxon>Bacteria</taxon>
        <taxon>Bacillati</taxon>
        <taxon>Actinomycetota</taxon>
        <taxon>Actinomycetes</taxon>
        <taxon>Streptosporangiales</taxon>
        <taxon>Streptosporangiaceae</taxon>
        <taxon>Nonomuraea</taxon>
    </lineage>
</organism>
<dbReference type="EMBL" id="BAABDQ010000013">
    <property type="protein sequence ID" value="GAA3570857.1"/>
    <property type="molecule type" value="Genomic_DNA"/>
</dbReference>
<dbReference type="SMART" id="SM00342">
    <property type="entry name" value="HTH_ARAC"/>
    <property type="match status" value="1"/>
</dbReference>
<dbReference type="Gene3D" id="1.10.10.60">
    <property type="entry name" value="Homeodomain-like"/>
    <property type="match status" value="1"/>
</dbReference>
<proteinExistence type="predicted"/>